<dbReference type="EC" id="7.1.1.2" evidence="2"/>
<reference evidence="9" key="1">
    <citation type="journal article" date="2014" name="Gene">
        <title>Eight new mtDNA sequences of glass sponges reveal an extensive usage of +1 frameshifting in mitochondrial translation.</title>
        <authorList>
            <person name="Haen K.M."/>
            <person name="Pett W."/>
            <person name="Lavrov D.V."/>
        </authorList>
    </citation>
    <scope>NUCLEOTIDE SEQUENCE</scope>
</reference>
<feature type="transmembrane region" description="Helical" evidence="7">
    <location>
        <begin position="323"/>
        <end position="347"/>
    </location>
</feature>
<dbReference type="PANTHER" id="PTHR22773">
    <property type="entry name" value="NADH DEHYDROGENASE"/>
    <property type="match status" value="1"/>
</dbReference>
<feature type="transmembrane region" description="Helical" evidence="7">
    <location>
        <begin position="225"/>
        <end position="242"/>
    </location>
</feature>
<evidence type="ECO:0000313" key="9">
    <source>
        <dbReference type="EMBL" id="AJF93950.1"/>
    </source>
</evidence>
<feature type="domain" description="NADH:quinone oxidoreductase/Mrp antiporter transmembrane" evidence="8">
    <location>
        <begin position="95"/>
        <end position="355"/>
    </location>
</feature>
<feature type="transmembrane region" description="Helical" evidence="7">
    <location>
        <begin position="23"/>
        <end position="44"/>
    </location>
</feature>
<sequence>MTWPEILTTIILTKTISSSKNKIIEFISTTIILYSILLLATQSHTLTTHIWNNNIQLWIICAGTILITITKTETLIQKILISLILTSITITLIKNWITLYITIELQTIITILIISLNTQNSQSKEAGIKYFILSAYSSTLFLISILIIYKNIYNIQTTHQIITNTIFPTTFIILIILFKLGSSPFHTWLPDIFESTKSQYLTFLILIPKIAILSILITTNPHTNLILISGLLSTIIGAIGAINQKIKRLLAYSSINNTGIILLSIHPHTLQSIQAALTHIITYTISTTTILTILHTKTLKKGLITEIFENDKNQNKTNTSISLLLLSLSGIPPLPGFLSKWLIITSIISNNIILTPIWILITNIPAAIYYLYITAHNFFKKKINTLPILKEKVSVNYKIATLLFPSITITIHPHTLLITTWTTSISILNMPTNNINPTN</sequence>
<feature type="transmembrane region" description="Helical" evidence="7">
    <location>
        <begin position="99"/>
        <end position="118"/>
    </location>
</feature>
<evidence type="ECO:0000256" key="4">
    <source>
        <dbReference type="ARBA" id="ARBA00022989"/>
    </source>
</evidence>
<dbReference type="GO" id="GO:0008137">
    <property type="term" value="F:NADH dehydrogenase (ubiquinone) activity"/>
    <property type="evidence" value="ECO:0007669"/>
    <property type="project" value="UniProtKB-EC"/>
</dbReference>
<feature type="transmembrane region" description="Helical" evidence="7">
    <location>
        <begin position="200"/>
        <end position="219"/>
    </location>
</feature>
<keyword evidence="5 7" id="KW-0472">Membrane</keyword>
<feature type="transmembrane region" description="Helical" evidence="7">
    <location>
        <begin position="353"/>
        <end position="372"/>
    </location>
</feature>
<comment type="subcellular location">
    <subcellularLocation>
        <location evidence="1">Membrane</location>
        <topology evidence="1">Multi-pass membrane protein</topology>
    </subcellularLocation>
</comment>
<organism evidence="9">
    <name type="scientific">Euretidae gen. sp. DVL-2014</name>
    <dbReference type="NCBI Taxonomy" id="1569957"/>
    <lineage>
        <taxon>Eukaryota</taxon>
        <taxon>Metazoa</taxon>
        <taxon>Porifera</taxon>
        <taxon>Hexactinellida</taxon>
        <taxon>Hexasterophora</taxon>
        <taxon>Sceptrulophora</taxon>
        <taxon>Euretidae</taxon>
    </lineage>
</organism>
<evidence type="ECO:0000259" key="8">
    <source>
        <dbReference type="Pfam" id="PF00361"/>
    </source>
</evidence>
<keyword evidence="9" id="KW-0560">Oxidoreductase</keyword>
<name>A0A0N7AFR1_9METZ</name>
<accession>A0A0N7AFR1</accession>
<dbReference type="AlphaFoldDB" id="A0A0N7AFR1"/>
<protein>
    <recommendedName>
        <fullName evidence="2">NADH:ubiquinone reductase (H(+)-translocating)</fullName>
        <ecNumber evidence="2">7.1.1.2</ecNumber>
    </recommendedName>
</protein>
<dbReference type="Pfam" id="PF00361">
    <property type="entry name" value="Proton_antipo_M"/>
    <property type="match status" value="1"/>
</dbReference>
<evidence type="ECO:0000256" key="3">
    <source>
        <dbReference type="ARBA" id="ARBA00022692"/>
    </source>
</evidence>
<keyword evidence="3 7" id="KW-0812">Transmembrane</keyword>
<evidence type="ECO:0000256" key="2">
    <source>
        <dbReference type="ARBA" id="ARBA00012944"/>
    </source>
</evidence>
<geneLocation type="mitochondrion" evidence="9"/>
<feature type="transmembrane region" description="Helical" evidence="7">
    <location>
        <begin position="130"/>
        <end position="149"/>
    </location>
</feature>
<feature type="transmembrane region" description="Helical" evidence="7">
    <location>
        <begin position="50"/>
        <end position="68"/>
    </location>
</feature>
<dbReference type="GO" id="GO:0016020">
    <property type="term" value="C:membrane"/>
    <property type="evidence" value="ECO:0007669"/>
    <property type="project" value="UniProtKB-SubCell"/>
</dbReference>
<gene>
    <name evidence="9" type="primary">nad2</name>
</gene>
<keyword evidence="9" id="KW-0496">Mitochondrion</keyword>
<feature type="transmembrane region" description="Helical" evidence="7">
    <location>
        <begin position="273"/>
        <end position="294"/>
    </location>
</feature>
<keyword evidence="4 7" id="KW-1133">Transmembrane helix</keyword>
<dbReference type="EMBL" id="KM580070">
    <property type="protein sequence ID" value="AJF93950.1"/>
    <property type="molecule type" value="Genomic_DNA"/>
</dbReference>
<evidence type="ECO:0000256" key="1">
    <source>
        <dbReference type="ARBA" id="ARBA00004141"/>
    </source>
</evidence>
<dbReference type="InterPro" id="IPR001750">
    <property type="entry name" value="ND/Mrp_TM"/>
</dbReference>
<feature type="transmembrane region" description="Helical" evidence="7">
    <location>
        <begin position="161"/>
        <end position="180"/>
    </location>
</feature>
<evidence type="ECO:0000256" key="6">
    <source>
        <dbReference type="ARBA" id="ARBA00049551"/>
    </source>
</evidence>
<proteinExistence type="predicted"/>
<dbReference type="GO" id="GO:0016491">
    <property type="term" value="F:oxidoreductase activity"/>
    <property type="evidence" value="ECO:0007669"/>
    <property type="project" value="UniProtKB-KW"/>
</dbReference>
<comment type="catalytic activity">
    <reaction evidence="6">
        <text>a ubiquinone + NADH + 5 H(+)(in) = a ubiquinol + NAD(+) + 4 H(+)(out)</text>
        <dbReference type="Rhea" id="RHEA:29091"/>
        <dbReference type="Rhea" id="RHEA-COMP:9565"/>
        <dbReference type="Rhea" id="RHEA-COMP:9566"/>
        <dbReference type="ChEBI" id="CHEBI:15378"/>
        <dbReference type="ChEBI" id="CHEBI:16389"/>
        <dbReference type="ChEBI" id="CHEBI:17976"/>
        <dbReference type="ChEBI" id="CHEBI:57540"/>
        <dbReference type="ChEBI" id="CHEBI:57945"/>
        <dbReference type="EC" id="7.1.1.2"/>
    </reaction>
</comment>
<evidence type="ECO:0000256" key="5">
    <source>
        <dbReference type="ARBA" id="ARBA00023136"/>
    </source>
</evidence>
<evidence type="ECO:0000256" key="7">
    <source>
        <dbReference type="SAM" id="Phobius"/>
    </source>
</evidence>